<gene>
    <name evidence="1" type="ORF">AVDCRST_MAG92-5547</name>
</gene>
<reference evidence="1" key="1">
    <citation type="submission" date="2020-02" db="EMBL/GenBank/DDBJ databases">
        <authorList>
            <person name="Meier V. D."/>
        </authorList>
    </citation>
    <scope>NUCLEOTIDE SEQUENCE</scope>
    <source>
        <strain evidence="1">AVDCRST_MAG92</strain>
    </source>
</reference>
<name>A0A6J4KIP3_9CYAN</name>
<protein>
    <submittedName>
        <fullName evidence="1">Uncharacterized protein</fullName>
    </submittedName>
</protein>
<dbReference type="AlphaFoldDB" id="A0A6J4KIP3"/>
<evidence type="ECO:0000313" key="1">
    <source>
        <dbReference type="EMBL" id="CAA9307262.1"/>
    </source>
</evidence>
<accession>A0A6J4KIP3</accession>
<proteinExistence type="predicted"/>
<organism evidence="1">
    <name type="scientific">uncultured Coleofasciculus sp</name>
    <dbReference type="NCBI Taxonomy" id="1267456"/>
    <lineage>
        <taxon>Bacteria</taxon>
        <taxon>Bacillati</taxon>
        <taxon>Cyanobacteriota</taxon>
        <taxon>Cyanophyceae</taxon>
        <taxon>Coleofasciculales</taxon>
        <taxon>Coleofasciculaceae</taxon>
        <taxon>Coleofasciculus</taxon>
        <taxon>environmental samples</taxon>
    </lineage>
</organism>
<sequence>MSSVFGAISEESISFGLSLGDSGIASSWKTGKLVTFWSLQPRSINRSGS</sequence>
<dbReference type="EMBL" id="CADCTM010000931">
    <property type="protein sequence ID" value="CAA9307262.1"/>
    <property type="molecule type" value="Genomic_DNA"/>
</dbReference>